<sequence>MVIPLVSNTKGNSSLRRTFSLPQNLKLLRNPLLLSLSAQSNNDNSYSGIVNTLSKDQIQEVIAYFSSQLQTYALQHTSTSTSGGTITALPGMAFSSSTLCFVGILKATGNALSSKSWIIDSGATHHVCHDRSMFVGLSDSLNRSVRLPTGIGVKIAGIWNC</sequence>
<evidence type="ECO:0000313" key="3">
    <source>
        <dbReference type="Proteomes" id="UP000467841"/>
    </source>
</evidence>
<dbReference type="AlphaFoldDB" id="A0A6D2HZ72"/>
<protein>
    <recommendedName>
        <fullName evidence="1">Retrovirus-related Pol polyprotein from transposon TNT 1-94-like beta-barrel domain-containing protein</fullName>
    </recommendedName>
</protein>
<dbReference type="InterPro" id="IPR054722">
    <property type="entry name" value="PolX-like_BBD"/>
</dbReference>
<comment type="caution">
    <text evidence="2">The sequence shown here is derived from an EMBL/GenBank/DDBJ whole genome shotgun (WGS) entry which is preliminary data.</text>
</comment>
<organism evidence="2 3">
    <name type="scientific">Microthlaspi erraticum</name>
    <dbReference type="NCBI Taxonomy" id="1685480"/>
    <lineage>
        <taxon>Eukaryota</taxon>
        <taxon>Viridiplantae</taxon>
        <taxon>Streptophyta</taxon>
        <taxon>Embryophyta</taxon>
        <taxon>Tracheophyta</taxon>
        <taxon>Spermatophyta</taxon>
        <taxon>Magnoliopsida</taxon>
        <taxon>eudicotyledons</taxon>
        <taxon>Gunneridae</taxon>
        <taxon>Pentapetalae</taxon>
        <taxon>rosids</taxon>
        <taxon>malvids</taxon>
        <taxon>Brassicales</taxon>
        <taxon>Brassicaceae</taxon>
        <taxon>Coluteocarpeae</taxon>
        <taxon>Microthlaspi</taxon>
    </lineage>
</organism>
<feature type="domain" description="Retrovirus-related Pol polyprotein from transposon TNT 1-94-like beta-barrel" evidence="1">
    <location>
        <begin position="117"/>
        <end position="158"/>
    </location>
</feature>
<gene>
    <name evidence="2" type="ORF">MERR_LOCUS8293</name>
</gene>
<proteinExistence type="predicted"/>
<evidence type="ECO:0000259" key="1">
    <source>
        <dbReference type="Pfam" id="PF22936"/>
    </source>
</evidence>
<accession>A0A6D2HZ72</accession>
<name>A0A6D2HZ72_9BRAS</name>
<reference evidence="2" key="1">
    <citation type="submission" date="2020-01" db="EMBL/GenBank/DDBJ databases">
        <authorList>
            <person name="Mishra B."/>
        </authorList>
    </citation>
    <scope>NUCLEOTIDE SEQUENCE [LARGE SCALE GENOMIC DNA]</scope>
</reference>
<keyword evidence="3" id="KW-1185">Reference proteome</keyword>
<dbReference type="OrthoDB" id="1749990at2759"/>
<dbReference type="EMBL" id="CACVBM020000577">
    <property type="protein sequence ID" value="CAA7021058.1"/>
    <property type="molecule type" value="Genomic_DNA"/>
</dbReference>
<dbReference type="Proteomes" id="UP000467841">
    <property type="component" value="Unassembled WGS sequence"/>
</dbReference>
<evidence type="ECO:0000313" key="2">
    <source>
        <dbReference type="EMBL" id="CAA7021058.1"/>
    </source>
</evidence>
<dbReference type="Pfam" id="PF22936">
    <property type="entry name" value="Pol_BBD"/>
    <property type="match status" value="1"/>
</dbReference>